<evidence type="ECO:0000256" key="1">
    <source>
        <dbReference type="SAM" id="Phobius"/>
    </source>
</evidence>
<dbReference type="Proteomes" id="UP000319578">
    <property type="component" value="Unassembled WGS sequence"/>
</dbReference>
<keyword evidence="1" id="KW-0472">Membrane</keyword>
<keyword evidence="1" id="KW-1133">Transmembrane helix</keyword>
<feature type="transmembrane region" description="Helical" evidence="1">
    <location>
        <begin position="12"/>
        <end position="32"/>
    </location>
</feature>
<keyword evidence="1" id="KW-0812">Transmembrane</keyword>
<reference evidence="2 3" key="1">
    <citation type="submission" date="2019-06" db="EMBL/GenBank/DDBJ databases">
        <title>Whole genome shotgun sequence of Brevibacillus reuszeri NBRC 15719.</title>
        <authorList>
            <person name="Hosoyama A."/>
            <person name="Uohara A."/>
            <person name="Ohji S."/>
            <person name="Ichikawa N."/>
        </authorList>
    </citation>
    <scope>NUCLEOTIDE SEQUENCE [LARGE SCALE GENOMIC DNA]</scope>
    <source>
        <strain evidence="2 3">NBRC 15719</strain>
    </source>
</reference>
<gene>
    <name evidence="2" type="ORF">BRE01_51630</name>
</gene>
<dbReference type="RefSeq" id="WP_236700161.1">
    <property type="nucleotide sequence ID" value="NZ_BJON01000021.1"/>
</dbReference>
<name>A0ABQ0TUM1_9BACL</name>
<accession>A0ABQ0TUM1</accession>
<evidence type="ECO:0000313" key="2">
    <source>
        <dbReference type="EMBL" id="GED71461.1"/>
    </source>
</evidence>
<proteinExistence type="predicted"/>
<protein>
    <submittedName>
        <fullName evidence="2">Uncharacterized protein</fullName>
    </submittedName>
</protein>
<dbReference type="EMBL" id="BJON01000021">
    <property type="protein sequence ID" value="GED71461.1"/>
    <property type="molecule type" value="Genomic_DNA"/>
</dbReference>
<comment type="caution">
    <text evidence="2">The sequence shown here is derived from an EMBL/GenBank/DDBJ whole genome shotgun (WGS) entry which is preliminary data.</text>
</comment>
<sequence>MQDEPSTNQQKITKRIALIIVNLFCYGLVIYFGKYVIENGSGLREINEFGKWVFMLFCLLLASLYGSFRIVTWIREGKI</sequence>
<feature type="transmembrane region" description="Helical" evidence="1">
    <location>
        <begin position="52"/>
        <end position="74"/>
    </location>
</feature>
<organism evidence="2 3">
    <name type="scientific">Brevibacillus reuszeri</name>
    <dbReference type="NCBI Taxonomy" id="54915"/>
    <lineage>
        <taxon>Bacteria</taxon>
        <taxon>Bacillati</taxon>
        <taxon>Bacillota</taxon>
        <taxon>Bacilli</taxon>
        <taxon>Bacillales</taxon>
        <taxon>Paenibacillaceae</taxon>
        <taxon>Brevibacillus</taxon>
    </lineage>
</organism>
<keyword evidence="3" id="KW-1185">Reference proteome</keyword>
<evidence type="ECO:0000313" key="3">
    <source>
        <dbReference type="Proteomes" id="UP000319578"/>
    </source>
</evidence>